<name>A0A7W7YXF9_9HYPH</name>
<organism evidence="1 2">
    <name type="scientific">Shinella fusca</name>
    <dbReference type="NCBI Taxonomy" id="544480"/>
    <lineage>
        <taxon>Bacteria</taxon>
        <taxon>Pseudomonadati</taxon>
        <taxon>Pseudomonadota</taxon>
        <taxon>Alphaproteobacteria</taxon>
        <taxon>Hyphomicrobiales</taxon>
        <taxon>Rhizobiaceae</taxon>
        <taxon>Shinella</taxon>
    </lineage>
</organism>
<sequence length="56" mass="6272">MKNSVAQTPVNLKAIRTALIVGGYTEIEILTAVRSLARERILRLLPDQQLARISRN</sequence>
<reference evidence="1 2" key="1">
    <citation type="submission" date="2020-08" db="EMBL/GenBank/DDBJ databases">
        <title>Genomic Encyclopedia of Type Strains, Phase IV (KMG-IV): sequencing the most valuable type-strain genomes for metagenomic binning, comparative biology and taxonomic classification.</title>
        <authorList>
            <person name="Goeker M."/>
        </authorList>
    </citation>
    <scope>NUCLEOTIDE SEQUENCE [LARGE SCALE GENOMIC DNA]</scope>
    <source>
        <strain evidence="1 2">DSM 21319</strain>
    </source>
</reference>
<protein>
    <submittedName>
        <fullName evidence="1">Uncharacterized protein</fullName>
    </submittedName>
</protein>
<dbReference type="RefSeq" id="WP_184145352.1">
    <property type="nucleotide sequence ID" value="NZ_JACHIK010000012.1"/>
</dbReference>
<comment type="caution">
    <text evidence="1">The sequence shown here is derived from an EMBL/GenBank/DDBJ whole genome shotgun (WGS) entry which is preliminary data.</text>
</comment>
<proteinExistence type="predicted"/>
<keyword evidence="2" id="KW-1185">Reference proteome</keyword>
<dbReference type="EMBL" id="JACHIK010000012">
    <property type="protein sequence ID" value="MBB5043994.1"/>
    <property type="molecule type" value="Genomic_DNA"/>
</dbReference>
<accession>A0A7W7YXF9</accession>
<evidence type="ECO:0000313" key="2">
    <source>
        <dbReference type="Proteomes" id="UP000535406"/>
    </source>
</evidence>
<evidence type="ECO:0000313" key="1">
    <source>
        <dbReference type="EMBL" id="MBB5043994.1"/>
    </source>
</evidence>
<dbReference type="Proteomes" id="UP000535406">
    <property type="component" value="Unassembled WGS sequence"/>
</dbReference>
<gene>
    <name evidence="1" type="ORF">HNQ66_003407</name>
</gene>
<dbReference type="AlphaFoldDB" id="A0A7W7YXF9"/>